<comment type="subcellular location">
    <subcellularLocation>
        <location evidence="1">Membrane</location>
        <topology evidence="1">Multi-pass membrane protein</topology>
    </subcellularLocation>
</comment>
<keyword evidence="6 12" id="KW-1133">Transmembrane helix</keyword>
<dbReference type="InterPro" id="IPR000462">
    <property type="entry name" value="CDP-OH_P_trans"/>
</dbReference>
<evidence type="ECO:0000256" key="6">
    <source>
        <dbReference type="ARBA" id="ARBA00022989"/>
    </source>
</evidence>
<keyword evidence="4 11" id="KW-0808">Transferase</keyword>
<feature type="transmembrane region" description="Helical" evidence="12">
    <location>
        <begin position="175"/>
        <end position="194"/>
    </location>
</feature>
<feature type="transmembrane region" description="Helical" evidence="12">
    <location>
        <begin position="230"/>
        <end position="248"/>
    </location>
</feature>
<evidence type="ECO:0000256" key="3">
    <source>
        <dbReference type="ARBA" id="ARBA00022516"/>
    </source>
</evidence>
<evidence type="ECO:0000256" key="5">
    <source>
        <dbReference type="ARBA" id="ARBA00022692"/>
    </source>
</evidence>
<dbReference type="Gene3D" id="1.20.120.1760">
    <property type="match status" value="1"/>
</dbReference>
<reference evidence="15" key="1">
    <citation type="submission" date="2023-08" db="EMBL/GenBank/DDBJ databases">
        <title>Rhodospirillaceae gen. nov., a novel taxon isolated from the Yangtze River Yuezi River estuary sludge.</title>
        <authorList>
            <person name="Ruan L."/>
        </authorList>
    </citation>
    <scope>NUCLEOTIDE SEQUENCE [LARGE SCALE GENOMIC DNA]</scope>
    <source>
        <strain evidence="15">R-7</strain>
    </source>
</reference>
<dbReference type="InterPro" id="IPR043130">
    <property type="entry name" value="CDP-OH_PTrfase_TM_dom"/>
</dbReference>
<keyword evidence="5 12" id="KW-0812">Transmembrane</keyword>
<comment type="similarity">
    <text evidence="2 11">Belongs to the CDP-alcohol phosphatidyltransferase class-I family.</text>
</comment>
<keyword evidence="8 12" id="KW-0472">Membrane</keyword>
<evidence type="ECO:0000313" key="15">
    <source>
        <dbReference type="Proteomes" id="UP001230156"/>
    </source>
</evidence>
<feature type="transmembrane region" description="Helical" evidence="12">
    <location>
        <begin position="110"/>
        <end position="128"/>
    </location>
</feature>
<keyword evidence="7" id="KW-0443">Lipid metabolism</keyword>
<dbReference type="PROSITE" id="PS00379">
    <property type="entry name" value="CDP_ALCOHOL_P_TRANSF"/>
    <property type="match status" value="1"/>
</dbReference>
<evidence type="ECO:0000259" key="13">
    <source>
        <dbReference type="Pfam" id="PF08009"/>
    </source>
</evidence>
<keyword evidence="3" id="KW-0444">Lipid biosynthesis</keyword>
<comment type="caution">
    <text evidence="14">The sequence shown here is derived from an EMBL/GenBank/DDBJ whole genome shotgun (WGS) entry which is preliminary data.</text>
</comment>
<keyword evidence="9" id="KW-0594">Phospholipid biosynthesis</keyword>
<evidence type="ECO:0000256" key="12">
    <source>
        <dbReference type="SAM" id="Phobius"/>
    </source>
</evidence>
<feature type="transmembrane region" description="Helical" evidence="12">
    <location>
        <begin position="206"/>
        <end position="224"/>
    </location>
</feature>
<evidence type="ECO:0000256" key="2">
    <source>
        <dbReference type="ARBA" id="ARBA00010441"/>
    </source>
</evidence>
<evidence type="ECO:0000256" key="10">
    <source>
        <dbReference type="ARBA" id="ARBA00023264"/>
    </source>
</evidence>
<dbReference type="EMBL" id="JAUYVI010000001">
    <property type="protein sequence ID" value="MDQ7246284.1"/>
    <property type="molecule type" value="Genomic_DNA"/>
</dbReference>
<name>A0ABU0YF00_9PROT</name>
<evidence type="ECO:0000256" key="9">
    <source>
        <dbReference type="ARBA" id="ARBA00023209"/>
    </source>
</evidence>
<dbReference type="InterPro" id="IPR050324">
    <property type="entry name" value="CDP-alcohol_PTase-I"/>
</dbReference>
<dbReference type="Pfam" id="PF01066">
    <property type="entry name" value="CDP-OH_P_transf"/>
    <property type="match status" value="1"/>
</dbReference>
<feature type="transmembrane region" description="Helical" evidence="12">
    <location>
        <begin position="149"/>
        <end position="169"/>
    </location>
</feature>
<evidence type="ECO:0000313" key="14">
    <source>
        <dbReference type="EMBL" id="MDQ7246284.1"/>
    </source>
</evidence>
<gene>
    <name evidence="14" type="ORF">Q8A70_01340</name>
</gene>
<evidence type="ECO:0000256" key="11">
    <source>
        <dbReference type="RuleBase" id="RU003750"/>
    </source>
</evidence>
<dbReference type="Pfam" id="PF08009">
    <property type="entry name" value="CDP-OH_P_tran_2"/>
    <property type="match status" value="1"/>
</dbReference>
<protein>
    <submittedName>
        <fullName evidence="14">Phosphatidylcholine/phosphatidylserine synthase</fullName>
    </submittedName>
</protein>
<dbReference type="RefSeq" id="WP_379953662.1">
    <property type="nucleotide sequence ID" value="NZ_JAUYVI010000001.1"/>
</dbReference>
<dbReference type="InterPro" id="IPR012616">
    <property type="entry name" value="CDP-OH_P_trans_C"/>
</dbReference>
<accession>A0ABU0YF00</accession>
<evidence type="ECO:0000256" key="4">
    <source>
        <dbReference type="ARBA" id="ARBA00022679"/>
    </source>
</evidence>
<keyword evidence="10" id="KW-1208">Phospholipid metabolism</keyword>
<organism evidence="14 15">
    <name type="scientific">Dongia sedimenti</name>
    <dbReference type="NCBI Taxonomy" id="3064282"/>
    <lineage>
        <taxon>Bacteria</taxon>
        <taxon>Pseudomonadati</taxon>
        <taxon>Pseudomonadota</taxon>
        <taxon>Alphaproteobacteria</taxon>
        <taxon>Rhodospirillales</taxon>
        <taxon>Dongiaceae</taxon>
        <taxon>Dongia</taxon>
    </lineage>
</organism>
<dbReference type="PANTHER" id="PTHR14269">
    <property type="entry name" value="CDP-DIACYLGLYCEROL--GLYCEROL-3-PHOSPHATE 3-PHOSPHATIDYLTRANSFERASE-RELATED"/>
    <property type="match status" value="1"/>
</dbReference>
<sequence>MTMRKDGLMRMRRNRLRDHSINRLIPNMLTLFALCAGLTSIRFAMDQRWEHAVLAILFAAVFDALDGRIARLLDSSSKFGAELDSLSDFVSFGVAPSVVLFMWTMQDVKGIGWALTLLFSAGMALRLARFNTKLDNADLPAWHSRFFTGVPAPAAAGLVMLPLIAWLQFPEVAFLRSPAVAGPVMLAVAGLAVSRIPTFSFKRLKISQALVLPTMVVVAVFTALAMAEPWATLLLVLGVYLASIPLAVSSHRRLMQQRPLPGAASTPATDVDADHL</sequence>
<evidence type="ECO:0000256" key="8">
    <source>
        <dbReference type="ARBA" id="ARBA00023136"/>
    </source>
</evidence>
<dbReference type="Proteomes" id="UP001230156">
    <property type="component" value="Unassembled WGS sequence"/>
</dbReference>
<keyword evidence="15" id="KW-1185">Reference proteome</keyword>
<dbReference type="PANTHER" id="PTHR14269:SF61">
    <property type="entry name" value="CDP-DIACYLGLYCEROL--SERINE O-PHOSPHATIDYLTRANSFERASE"/>
    <property type="match status" value="1"/>
</dbReference>
<evidence type="ECO:0000256" key="1">
    <source>
        <dbReference type="ARBA" id="ARBA00004141"/>
    </source>
</evidence>
<evidence type="ECO:0000256" key="7">
    <source>
        <dbReference type="ARBA" id="ARBA00023098"/>
    </source>
</evidence>
<feature type="domain" description="CDP-alcohol phosphatidyltransferase C-terminal" evidence="13">
    <location>
        <begin position="210"/>
        <end position="245"/>
    </location>
</feature>
<proteinExistence type="inferred from homology"/>
<dbReference type="InterPro" id="IPR048254">
    <property type="entry name" value="CDP_ALCOHOL_P_TRANSF_CS"/>
</dbReference>